<dbReference type="InterPro" id="IPR013325">
    <property type="entry name" value="RNA_pol_sigma_r2"/>
</dbReference>
<feature type="domain" description="RNA polymerase sigma factor 70 region 4 type 2" evidence="7">
    <location>
        <begin position="108"/>
        <end position="159"/>
    </location>
</feature>
<dbReference type="GO" id="GO:0006352">
    <property type="term" value="P:DNA-templated transcription initiation"/>
    <property type="evidence" value="ECO:0007669"/>
    <property type="project" value="InterPro"/>
</dbReference>
<dbReference type="SUPFAM" id="SSF88659">
    <property type="entry name" value="Sigma3 and sigma4 domains of RNA polymerase sigma factors"/>
    <property type="match status" value="1"/>
</dbReference>
<dbReference type="STRING" id="995038.SAMN05216274_11724"/>
<keyword evidence="10" id="KW-1185">Reference proteome</keyword>
<evidence type="ECO:0000256" key="3">
    <source>
        <dbReference type="ARBA" id="ARBA00023082"/>
    </source>
</evidence>
<dbReference type="Pfam" id="PF08281">
    <property type="entry name" value="Sigma70_r4_2"/>
    <property type="match status" value="1"/>
</dbReference>
<evidence type="ECO:0000259" key="6">
    <source>
        <dbReference type="Pfam" id="PF04542"/>
    </source>
</evidence>
<dbReference type="Proteomes" id="UP000297963">
    <property type="component" value="Unassembled WGS sequence"/>
</dbReference>
<dbReference type="Proteomes" id="UP000199681">
    <property type="component" value="Unassembled WGS sequence"/>
</dbReference>
<dbReference type="InterPro" id="IPR007627">
    <property type="entry name" value="RNA_pol_sigma70_r2"/>
</dbReference>
<reference evidence="9 11" key="2">
    <citation type="submission" date="2019-03" db="EMBL/GenBank/DDBJ databases">
        <title>Genomics of glacier-inhabiting Cryobacterium strains.</title>
        <authorList>
            <person name="Liu Q."/>
            <person name="Xin Y.-H."/>
        </authorList>
    </citation>
    <scope>NUCLEOTIDE SEQUENCE [LARGE SCALE GENOMIC DNA]</scope>
    <source>
        <strain evidence="9 11">Hh34</strain>
    </source>
</reference>
<dbReference type="CDD" id="cd06171">
    <property type="entry name" value="Sigma70_r4"/>
    <property type="match status" value="1"/>
</dbReference>
<evidence type="ECO:0000256" key="4">
    <source>
        <dbReference type="ARBA" id="ARBA00023125"/>
    </source>
</evidence>
<evidence type="ECO:0000256" key="1">
    <source>
        <dbReference type="ARBA" id="ARBA00010641"/>
    </source>
</evidence>
<dbReference type="InterPro" id="IPR036388">
    <property type="entry name" value="WH-like_DNA-bd_sf"/>
</dbReference>
<keyword evidence="4" id="KW-0238">DNA-binding</keyword>
<dbReference type="RefSeq" id="WP_092451879.1">
    <property type="nucleotide sequence ID" value="NZ_BKAC01000020.1"/>
</dbReference>
<accession>A0A1I3DAS5</accession>
<evidence type="ECO:0000313" key="9">
    <source>
        <dbReference type="EMBL" id="TFB81832.1"/>
    </source>
</evidence>
<gene>
    <name evidence="9" type="ORF">E3O11_16270</name>
    <name evidence="8" type="ORF">SAMN05216274_11724</name>
</gene>
<dbReference type="NCBIfam" id="TIGR02937">
    <property type="entry name" value="sigma70-ECF"/>
    <property type="match status" value="1"/>
</dbReference>
<name>A0A1I3DAS5_9MICO</name>
<dbReference type="Pfam" id="PF04542">
    <property type="entry name" value="Sigma70_r2"/>
    <property type="match status" value="1"/>
</dbReference>
<dbReference type="InterPro" id="IPR014284">
    <property type="entry name" value="RNA_pol_sigma-70_dom"/>
</dbReference>
<proteinExistence type="inferred from homology"/>
<dbReference type="EMBL" id="FOPW01000017">
    <property type="protein sequence ID" value="SFH83746.1"/>
    <property type="molecule type" value="Genomic_DNA"/>
</dbReference>
<dbReference type="InterPro" id="IPR039425">
    <property type="entry name" value="RNA_pol_sigma-70-like"/>
</dbReference>
<evidence type="ECO:0000313" key="11">
    <source>
        <dbReference type="Proteomes" id="UP000297963"/>
    </source>
</evidence>
<dbReference type="EMBL" id="SOFE01000029">
    <property type="protein sequence ID" value="TFB81832.1"/>
    <property type="molecule type" value="Genomic_DNA"/>
</dbReference>
<dbReference type="SUPFAM" id="SSF88946">
    <property type="entry name" value="Sigma2 domain of RNA polymerase sigma factors"/>
    <property type="match status" value="1"/>
</dbReference>
<dbReference type="InterPro" id="IPR013249">
    <property type="entry name" value="RNA_pol_sigma70_r4_t2"/>
</dbReference>
<comment type="similarity">
    <text evidence="1">Belongs to the sigma-70 factor family. ECF subfamily.</text>
</comment>
<keyword evidence="2" id="KW-0805">Transcription regulation</keyword>
<dbReference type="Gene3D" id="1.10.10.10">
    <property type="entry name" value="Winged helix-like DNA-binding domain superfamily/Winged helix DNA-binding domain"/>
    <property type="match status" value="1"/>
</dbReference>
<protein>
    <submittedName>
        <fullName evidence="9">RNA polymerase sigma factor</fullName>
    </submittedName>
    <submittedName>
        <fullName evidence="8">RNA polymerase sigma-70 factor, ECF subfamily</fullName>
    </submittedName>
</protein>
<keyword evidence="5" id="KW-0804">Transcription</keyword>
<dbReference type="GO" id="GO:0003677">
    <property type="term" value="F:DNA binding"/>
    <property type="evidence" value="ECO:0007669"/>
    <property type="project" value="UniProtKB-KW"/>
</dbReference>
<dbReference type="AlphaFoldDB" id="A0A1I3DAS5"/>
<comment type="caution">
    <text evidence="9">The sequence shown here is derived from an EMBL/GenBank/DDBJ whole genome shotgun (WGS) entry which is preliminary data.</text>
</comment>
<keyword evidence="3" id="KW-0731">Sigma factor</keyword>
<organism evidence="9 11">
    <name type="scientific">Cryobacterium levicorallinum</name>
    <dbReference type="NCBI Taxonomy" id="995038"/>
    <lineage>
        <taxon>Bacteria</taxon>
        <taxon>Bacillati</taxon>
        <taxon>Actinomycetota</taxon>
        <taxon>Actinomycetes</taxon>
        <taxon>Micrococcales</taxon>
        <taxon>Microbacteriaceae</taxon>
        <taxon>Cryobacterium</taxon>
    </lineage>
</organism>
<evidence type="ECO:0000256" key="5">
    <source>
        <dbReference type="ARBA" id="ARBA00023163"/>
    </source>
</evidence>
<dbReference type="GO" id="GO:0016987">
    <property type="term" value="F:sigma factor activity"/>
    <property type="evidence" value="ECO:0007669"/>
    <property type="project" value="UniProtKB-KW"/>
</dbReference>
<sequence>MSAVRRARDERLTNALDQNARDLLRYLERRVGSNDAPDALSDTMIAAWKGAARVPTNPVEARMWMFGIARNVVLNHSRGERRRSRLAERLRESVGVLPANNDAAAGLDVLDAIQRLDPDLAEVIRAVHWDGFSLAEISQYLGLPASTVRSRYHRAKRELAHVLGSQVELIQ</sequence>
<evidence type="ECO:0000313" key="10">
    <source>
        <dbReference type="Proteomes" id="UP000199681"/>
    </source>
</evidence>
<dbReference type="Gene3D" id="1.10.1740.10">
    <property type="match status" value="1"/>
</dbReference>
<evidence type="ECO:0000313" key="8">
    <source>
        <dbReference type="EMBL" id="SFH83746.1"/>
    </source>
</evidence>
<dbReference type="InterPro" id="IPR013324">
    <property type="entry name" value="RNA_pol_sigma_r3/r4-like"/>
</dbReference>
<evidence type="ECO:0000256" key="2">
    <source>
        <dbReference type="ARBA" id="ARBA00023015"/>
    </source>
</evidence>
<dbReference type="PANTHER" id="PTHR43133:SF52">
    <property type="entry name" value="ECF RNA POLYMERASE SIGMA FACTOR SIGL"/>
    <property type="match status" value="1"/>
</dbReference>
<evidence type="ECO:0000259" key="7">
    <source>
        <dbReference type="Pfam" id="PF08281"/>
    </source>
</evidence>
<dbReference type="PANTHER" id="PTHR43133">
    <property type="entry name" value="RNA POLYMERASE ECF-TYPE SIGMA FACTO"/>
    <property type="match status" value="1"/>
</dbReference>
<reference evidence="8 10" key="1">
    <citation type="submission" date="2016-10" db="EMBL/GenBank/DDBJ databases">
        <authorList>
            <person name="Varghese N."/>
            <person name="Submissions S."/>
        </authorList>
    </citation>
    <scope>NUCLEOTIDE SEQUENCE [LARGE SCALE GENOMIC DNA]</scope>
    <source>
        <strain evidence="8 10">GMCC 1.11211</strain>
    </source>
</reference>
<feature type="domain" description="RNA polymerase sigma-70 region 2" evidence="6">
    <location>
        <begin position="17"/>
        <end position="83"/>
    </location>
</feature>